<proteinExistence type="predicted"/>
<dbReference type="KEGG" id="bban:J4G43_052355"/>
<evidence type="ECO:0000313" key="1">
    <source>
        <dbReference type="EMBL" id="MBO1869336.1"/>
    </source>
</evidence>
<accession>A0A939SAC6</accession>
<gene>
    <name evidence="2" type="ORF">J4G43_052355</name>
    <name evidence="1" type="ORF">J4G43_54215</name>
</gene>
<keyword evidence="2" id="KW-0614">Plasmid</keyword>
<protein>
    <submittedName>
        <fullName evidence="1">Uncharacterized protein</fullName>
    </submittedName>
</protein>
<dbReference type="EMBL" id="JAGEMI010000004">
    <property type="protein sequence ID" value="MBO1869336.1"/>
    <property type="molecule type" value="Genomic_DNA"/>
</dbReference>
<dbReference type="Proteomes" id="UP000664702">
    <property type="component" value="Plasmid pBb144S4a"/>
</dbReference>
<name>A0A939SAC6_9BRAD</name>
<organism evidence="1">
    <name type="scientific">Bradyrhizobium barranii subsp. barranii</name>
    <dbReference type="NCBI Taxonomy" id="2823807"/>
    <lineage>
        <taxon>Bacteria</taxon>
        <taxon>Pseudomonadati</taxon>
        <taxon>Pseudomonadota</taxon>
        <taxon>Alphaproteobacteria</taxon>
        <taxon>Hyphomicrobiales</taxon>
        <taxon>Nitrobacteraceae</taxon>
        <taxon>Bradyrhizobium</taxon>
        <taxon>Bradyrhizobium barranii</taxon>
    </lineage>
</organism>
<reference evidence="1" key="1">
    <citation type="submission" date="2021-03" db="EMBL/GenBank/DDBJ databases">
        <title>Whole Genome Sequence of Bradyrhizobium sp. Strain 144S4.</title>
        <authorList>
            <person name="Bromfield E.S.P."/>
            <person name="Cloutier S."/>
        </authorList>
    </citation>
    <scope>NUCLEOTIDE SEQUENCE [LARGE SCALE GENOMIC DNA]</scope>
    <source>
        <strain evidence="1">144S4</strain>
    </source>
</reference>
<sequence>MPSKLDPHIAAIEAWLAEQPQLTALAIVGRLREKYPEEFGKRQHSIVQRLLRALRRRAAGRLVAQSPLDDATTAAPLPGVVDGSIGPHPPTAPLVEQAGKAIWRDRLIDIGWSLAMATSRFRRCGNTGVNIGGRMTWIGSRGDGCLRRKGHIACRVRFGGAFSFAMPHCTGGSLLLFVDVVLPERANGGDMLVG</sequence>
<dbReference type="AlphaFoldDB" id="A0A939SAC6"/>
<reference evidence="2 3" key="2">
    <citation type="journal article" date="2022" name="Int. J. Syst. Evol. Microbiol.">
        <title>Strains of Bradyrhizobium barranii sp. nov. associated with legumes native to Canada are symbionts of soybeans and belong to different subspecies (subsp. barranii subsp. nov. and subsp. apii subsp. nov.) and symbiovars (sv. glycinearum and sv. septentrionale).</title>
        <authorList>
            <person name="Bromfield E.S.P."/>
            <person name="Cloutier S."/>
            <person name="Wasai-Hara S."/>
            <person name="Minamisawa K."/>
        </authorList>
    </citation>
    <scope>NUCLEOTIDE SEQUENCE [LARGE SCALE GENOMIC DNA]</scope>
    <source>
        <strain evidence="3">144S4</strain>
        <plasmid evidence="2 3">pBb144S4a</plasmid>
    </source>
</reference>
<evidence type="ECO:0000313" key="2">
    <source>
        <dbReference type="EMBL" id="UEM18066.1"/>
    </source>
</evidence>
<dbReference type="RefSeq" id="WP_208089800.1">
    <property type="nucleotide sequence ID" value="NZ_CP086137.1"/>
</dbReference>
<geneLocation type="plasmid" evidence="2 3">
    <name>pBb144S4a</name>
</geneLocation>
<evidence type="ECO:0000313" key="3">
    <source>
        <dbReference type="Proteomes" id="UP000664702"/>
    </source>
</evidence>
<dbReference type="EMBL" id="CP086137">
    <property type="protein sequence ID" value="UEM18066.1"/>
    <property type="molecule type" value="Genomic_DNA"/>
</dbReference>